<name>A0A542X9B7_9MICO</name>
<proteinExistence type="predicted"/>
<reference evidence="1 2" key="1">
    <citation type="submission" date="2019-06" db="EMBL/GenBank/DDBJ databases">
        <title>Sequencing the genomes of 1000 actinobacteria strains.</title>
        <authorList>
            <person name="Klenk H.-P."/>
        </authorList>
    </citation>
    <scope>NUCLEOTIDE SEQUENCE [LARGE SCALE GENOMIC DNA]</scope>
    <source>
        <strain evidence="1 2">DSM 24617</strain>
    </source>
</reference>
<comment type="caution">
    <text evidence="1">The sequence shown here is derived from an EMBL/GenBank/DDBJ whole genome shotgun (WGS) entry which is preliminary data.</text>
</comment>
<dbReference type="Proteomes" id="UP000318336">
    <property type="component" value="Unassembled WGS sequence"/>
</dbReference>
<protein>
    <submittedName>
        <fullName evidence="1">Uncharacterized protein</fullName>
    </submittedName>
</protein>
<keyword evidence="2" id="KW-1185">Reference proteome</keyword>
<organism evidence="1 2">
    <name type="scientific">Barrientosiimonas humi</name>
    <dbReference type="NCBI Taxonomy" id="999931"/>
    <lineage>
        <taxon>Bacteria</taxon>
        <taxon>Bacillati</taxon>
        <taxon>Actinomycetota</taxon>
        <taxon>Actinomycetes</taxon>
        <taxon>Micrococcales</taxon>
        <taxon>Dermacoccaceae</taxon>
        <taxon>Barrientosiimonas</taxon>
    </lineage>
</organism>
<sequence length="29" mass="2990">MNEQLLLLLSGSVPQSPTVIGWNPGPGGK</sequence>
<gene>
    <name evidence="1" type="ORF">FB554_0556</name>
</gene>
<evidence type="ECO:0000313" key="2">
    <source>
        <dbReference type="Proteomes" id="UP000318336"/>
    </source>
</evidence>
<dbReference type="AlphaFoldDB" id="A0A542X9B7"/>
<accession>A0A542X9B7</accession>
<dbReference type="EMBL" id="VFOK01000001">
    <property type="protein sequence ID" value="TQL32431.1"/>
    <property type="molecule type" value="Genomic_DNA"/>
</dbReference>
<evidence type="ECO:0000313" key="1">
    <source>
        <dbReference type="EMBL" id="TQL32431.1"/>
    </source>
</evidence>